<dbReference type="SMART" id="SM01245">
    <property type="entry name" value="Jag_N"/>
    <property type="match status" value="1"/>
</dbReference>
<dbReference type="Gene3D" id="3.30.30.80">
    <property type="entry name" value="probable RNA-binding protein from clostridium symbiosum atcc 14940"/>
    <property type="match status" value="1"/>
</dbReference>
<dbReference type="InterPro" id="IPR038247">
    <property type="entry name" value="Jag_N_dom_sf"/>
</dbReference>
<dbReference type="GO" id="GO:0009252">
    <property type="term" value="P:peptidoglycan biosynthetic process"/>
    <property type="evidence" value="ECO:0007669"/>
    <property type="project" value="UniProtKB-UniRule"/>
</dbReference>
<feature type="region of interest" description="Disordered" evidence="7">
    <location>
        <begin position="74"/>
        <end position="104"/>
    </location>
</feature>
<dbReference type="Gene3D" id="3.30.300.20">
    <property type="match status" value="1"/>
</dbReference>
<dbReference type="OrthoDB" id="9794483at2"/>
<dbReference type="InterPro" id="IPR015946">
    <property type="entry name" value="KH_dom-like_a/b"/>
</dbReference>
<dbReference type="InterPro" id="IPR038008">
    <property type="entry name" value="Jag_KH"/>
</dbReference>
<dbReference type="Pfam" id="PF13083">
    <property type="entry name" value="KH_KhpA-B"/>
    <property type="match status" value="1"/>
</dbReference>
<evidence type="ECO:0000256" key="7">
    <source>
        <dbReference type="SAM" id="MobiDB-lite"/>
    </source>
</evidence>
<dbReference type="InterPro" id="IPR034079">
    <property type="entry name" value="R3H_KhpB"/>
</dbReference>
<dbReference type="CDD" id="cd02414">
    <property type="entry name" value="KH-II_Jag"/>
    <property type="match status" value="1"/>
</dbReference>
<dbReference type="Proteomes" id="UP000294802">
    <property type="component" value="Unassembled WGS sequence"/>
</dbReference>
<dbReference type="HAMAP" id="MF_00867">
    <property type="entry name" value="KhpB"/>
    <property type="match status" value="1"/>
</dbReference>
<comment type="caution">
    <text evidence="6">Lacks conserved residue(s) required for the propagation of feature annotation.</text>
</comment>
<dbReference type="InterPro" id="IPR036867">
    <property type="entry name" value="R3H_dom_sf"/>
</dbReference>
<keyword evidence="5 6" id="KW-0961">Cell wall biogenesis/degradation</keyword>
<evidence type="ECO:0000256" key="4">
    <source>
        <dbReference type="ARBA" id="ARBA00023186"/>
    </source>
</evidence>
<evidence type="ECO:0000259" key="8">
    <source>
        <dbReference type="PROSITE" id="PS51061"/>
    </source>
</evidence>
<comment type="function">
    <text evidence="6">A probable RNA chaperone. Forms a complex with KhpA which binds to cellular RNA and controls its expression. Plays a role in peptidoglycan (PG) homeostasis and cell length regulation.</text>
</comment>
<evidence type="ECO:0000256" key="2">
    <source>
        <dbReference type="ARBA" id="ARBA00022884"/>
    </source>
</evidence>
<dbReference type="CDD" id="cd02644">
    <property type="entry name" value="R3H_jag"/>
    <property type="match status" value="1"/>
</dbReference>
<protein>
    <recommendedName>
        <fullName evidence="6">RNA-binding protein KhpB</fullName>
    </recommendedName>
    <alternativeName>
        <fullName evidence="6">RNA-binding protein EloR</fullName>
    </alternativeName>
</protein>
<dbReference type="NCBIfam" id="NF041568">
    <property type="entry name" value="Jag_EloR"/>
    <property type="match status" value="1"/>
</dbReference>
<evidence type="ECO:0000256" key="3">
    <source>
        <dbReference type="ARBA" id="ARBA00022960"/>
    </source>
</evidence>
<dbReference type="PANTHER" id="PTHR35800">
    <property type="entry name" value="PROTEIN JAG"/>
    <property type="match status" value="1"/>
</dbReference>
<dbReference type="PANTHER" id="PTHR35800:SF1">
    <property type="entry name" value="RNA-BINDING PROTEIN KHPB"/>
    <property type="match status" value="1"/>
</dbReference>
<evidence type="ECO:0000313" key="9">
    <source>
        <dbReference type="EMBL" id="TDM10425.1"/>
    </source>
</evidence>
<comment type="similarity">
    <text evidence="6">Belongs to the KhpB RNA-binding protein family.</text>
</comment>
<evidence type="ECO:0000256" key="6">
    <source>
        <dbReference type="HAMAP-Rule" id="MF_00867"/>
    </source>
</evidence>
<organism evidence="9 10">
    <name type="scientific">Macrococcus lamae</name>
    <dbReference type="NCBI Taxonomy" id="198484"/>
    <lineage>
        <taxon>Bacteria</taxon>
        <taxon>Bacillati</taxon>
        <taxon>Bacillota</taxon>
        <taxon>Bacilli</taxon>
        <taxon>Bacillales</taxon>
        <taxon>Staphylococcaceae</taxon>
        <taxon>Macrococcus</taxon>
    </lineage>
</organism>
<reference evidence="9 10" key="1">
    <citation type="submission" date="2019-01" db="EMBL/GenBank/DDBJ databases">
        <title>Draft genome sequences of the type strains of six Macrococcus species.</title>
        <authorList>
            <person name="Mazhar S."/>
            <person name="Altermann E."/>
            <person name="Hill C."/>
            <person name="Mcauliffe O."/>
        </authorList>
    </citation>
    <scope>NUCLEOTIDE SEQUENCE [LARGE SCALE GENOMIC DNA]</scope>
    <source>
        <strain evidence="9 10">CCM4815</strain>
    </source>
</reference>
<dbReference type="GO" id="GO:0003723">
    <property type="term" value="F:RNA binding"/>
    <property type="evidence" value="ECO:0007669"/>
    <property type="project" value="UniProtKB-UniRule"/>
</dbReference>
<dbReference type="InterPro" id="IPR001374">
    <property type="entry name" value="R3H_dom"/>
</dbReference>
<comment type="subcellular location">
    <subcellularLocation>
        <location evidence="6">Cytoplasm</location>
    </subcellularLocation>
</comment>
<dbReference type="EMBL" id="SCWB01000011">
    <property type="protein sequence ID" value="TDM10425.1"/>
    <property type="molecule type" value="Genomic_DNA"/>
</dbReference>
<accession>A0A4R6BTL0</accession>
<sequence length="253" mass="28988">MLQKTFTGRTVEEAVQLGLSDMFVTENQVKIEVIKPGKKGLLGFGQSDAEVNLIIIDPELKKLKSLDELKQDTLLKEHSQPAQREEASDFEQREEQFSTDARDTLAENAEKTADYIKDIIKAMNIDVTSECLINGNKITIELFSADAARIIGKRGQTLNALQVFAQTYFQHIQKSFIIVTLDIENYRFKRKETLQKLALNMSKKAKVTKQPVKFEPMPSYERKIMHQILAEMKDIETYSEGREPNRYLVIKAK</sequence>
<dbReference type="GO" id="GO:0071555">
    <property type="term" value="P:cell wall organization"/>
    <property type="evidence" value="ECO:0007669"/>
    <property type="project" value="UniProtKB-KW"/>
</dbReference>
<dbReference type="Pfam" id="PF14804">
    <property type="entry name" value="Jag_N"/>
    <property type="match status" value="1"/>
</dbReference>
<dbReference type="SUPFAM" id="SSF82708">
    <property type="entry name" value="R3H domain"/>
    <property type="match status" value="1"/>
</dbReference>
<name>A0A4R6BTL0_9STAP</name>
<dbReference type="SMART" id="SM00393">
    <property type="entry name" value="R3H"/>
    <property type="match status" value="1"/>
</dbReference>
<dbReference type="InterPro" id="IPR039247">
    <property type="entry name" value="KhpB"/>
</dbReference>
<evidence type="ECO:0000256" key="1">
    <source>
        <dbReference type="ARBA" id="ARBA00022490"/>
    </source>
</evidence>
<evidence type="ECO:0000256" key="5">
    <source>
        <dbReference type="ARBA" id="ARBA00023316"/>
    </source>
</evidence>
<comment type="subunit">
    <text evidence="6">Forms a complex with KhpA.</text>
</comment>
<dbReference type="AlphaFoldDB" id="A0A4R6BTL0"/>
<keyword evidence="1 6" id="KW-0963">Cytoplasm</keyword>
<dbReference type="InterPro" id="IPR032782">
    <property type="entry name" value="KhpB_N"/>
</dbReference>
<keyword evidence="3 6" id="KW-0133">Cell shape</keyword>
<dbReference type="PROSITE" id="PS51061">
    <property type="entry name" value="R3H"/>
    <property type="match status" value="1"/>
</dbReference>
<proteinExistence type="inferred from homology"/>
<feature type="domain" description="R3H" evidence="8">
    <location>
        <begin position="188"/>
        <end position="253"/>
    </location>
</feature>
<comment type="domain">
    <text evidence="6">Has an N-terminal Jag-N domain and 2 RNA-binding domains (KH and R3H).</text>
</comment>
<dbReference type="GO" id="GO:0005737">
    <property type="term" value="C:cytoplasm"/>
    <property type="evidence" value="ECO:0007669"/>
    <property type="project" value="UniProtKB-SubCell"/>
</dbReference>
<keyword evidence="2 6" id="KW-0694">RNA-binding</keyword>
<keyword evidence="10" id="KW-1185">Reference proteome</keyword>
<evidence type="ECO:0000313" key="10">
    <source>
        <dbReference type="Proteomes" id="UP000294802"/>
    </source>
</evidence>
<keyword evidence="4 6" id="KW-0143">Chaperone</keyword>
<dbReference type="GO" id="GO:0008360">
    <property type="term" value="P:regulation of cell shape"/>
    <property type="evidence" value="ECO:0007669"/>
    <property type="project" value="UniProtKB-KW"/>
</dbReference>
<dbReference type="Pfam" id="PF01424">
    <property type="entry name" value="R3H"/>
    <property type="match status" value="1"/>
</dbReference>
<comment type="caution">
    <text evidence="9">The sequence shown here is derived from an EMBL/GenBank/DDBJ whole genome shotgun (WGS) entry which is preliminary data.</text>
</comment>
<gene>
    <name evidence="6" type="primary">khpB</name>
    <name evidence="6" type="synonym">eloR</name>
    <name evidence="9" type="ORF">ERX29_07080</name>
</gene>
<dbReference type="Gene3D" id="3.30.1370.50">
    <property type="entry name" value="R3H-like domain"/>
    <property type="match status" value="1"/>
</dbReference>